<dbReference type="PANTHER" id="PTHR31126:SF72">
    <property type="entry name" value="DUAL SPECIFICITY PROTEIN PHOSPHATASE TPBA"/>
    <property type="match status" value="1"/>
</dbReference>
<accession>A0A3A8EWB7</accession>
<dbReference type="InterPro" id="IPR029021">
    <property type="entry name" value="Prot-tyrosine_phosphatase-like"/>
</dbReference>
<dbReference type="SUPFAM" id="SSF52799">
    <property type="entry name" value="(Phosphotyrosine protein) phosphatases II"/>
    <property type="match status" value="1"/>
</dbReference>
<organism evidence="3 4">
    <name type="scientific">Acinetobacter guerrae</name>
    <dbReference type="NCBI Taxonomy" id="1843371"/>
    <lineage>
        <taxon>Bacteria</taxon>
        <taxon>Pseudomonadati</taxon>
        <taxon>Pseudomonadota</taxon>
        <taxon>Gammaproteobacteria</taxon>
        <taxon>Moraxellales</taxon>
        <taxon>Moraxellaceae</taxon>
        <taxon>Acinetobacter</taxon>
    </lineage>
</organism>
<dbReference type="Proteomes" id="UP000269001">
    <property type="component" value="Unassembled WGS sequence"/>
</dbReference>
<dbReference type="PROSITE" id="PS00383">
    <property type="entry name" value="TYR_PHOSPHATASE_1"/>
    <property type="match status" value="1"/>
</dbReference>
<dbReference type="AlphaFoldDB" id="A0A3A8EWB7"/>
<evidence type="ECO:0000313" key="4">
    <source>
        <dbReference type="Proteomes" id="UP000269001"/>
    </source>
</evidence>
<name>A0A3A8EWB7_9GAMM</name>
<dbReference type="RefSeq" id="WP_120369669.1">
    <property type="nucleotide sequence ID" value="NZ_RAXU01000006.1"/>
</dbReference>
<dbReference type="Gene3D" id="3.90.190.10">
    <property type="entry name" value="Protein tyrosine phosphatase superfamily"/>
    <property type="match status" value="1"/>
</dbReference>
<dbReference type="InterPro" id="IPR016130">
    <property type="entry name" value="Tyr_Pase_AS"/>
</dbReference>
<protein>
    <submittedName>
        <fullName evidence="3">Protein tyrosine phosphatase</fullName>
    </submittedName>
</protein>
<evidence type="ECO:0000313" key="3">
    <source>
        <dbReference type="EMBL" id="RKG34354.1"/>
    </source>
</evidence>
<gene>
    <name evidence="3" type="ORF">D7V21_06280</name>
</gene>
<comment type="similarity">
    <text evidence="1">Belongs to the protein-tyrosine phosphatase family.</text>
</comment>
<sequence length="194" mass="22797">MKTLFLFSFTVCITLNLSGCITHPALPLEQRPIHWSSLIKLEHNFYKISNDVYRSEQPSQALIPELRQQQIQTIINLRSRNDDINVLNQKEFNLIHVPIHTWAINRADLLQVMQHIQVAKQNKQKVLLHCYHGSDRTGASIAMYRIIFENWSIETAVQEMKYGSYGYHPIWINIEKIFTPENIKWMREQLANPS</sequence>
<dbReference type="PROSITE" id="PS50056">
    <property type="entry name" value="TYR_PHOSPHATASE_2"/>
    <property type="match status" value="1"/>
</dbReference>
<proteinExistence type="inferred from homology"/>
<comment type="caution">
    <text evidence="3">The sequence shown here is derived from an EMBL/GenBank/DDBJ whole genome shotgun (WGS) entry which is preliminary data.</text>
</comment>
<dbReference type="InterPro" id="IPR000387">
    <property type="entry name" value="Tyr_Pase_dom"/>
</dbReference>
<dbReference type="InterPro" id="IPR000340">
    <property type="entry name" value="Dual-sp_phosphatase_cat-dom"/>
</dbReference>
<keyword evidence="4" id="KW-1185">Reference proteome</keyword>
<reference evidence="3 4" key="1">
    <citation type="submission" date="2018-09" db="EMBL/GenBank/DDBJ databases">
        <title>The draft genome of Acinetobacter spp. strains.</title>
        <authorList>
            <person name="Qin J."/>
            <person name="Feng Y."/>
            <person name="Zong Z."/>
        </authorList>
    </citation>
    <scope>NUCLEOTIDE SEQUENCE [LARGE SCALE GENOMIC DNA]</scope>
    <source>
        <strain evidence="3 4">WCHAc060096</strain>
    </source>
</reference>
<dbReference type="GO" id="GO:0016791">
    <property type="term" value="F:phosphatase activity"/>
    <property type="evidence" value="ECO:0007669"/>
    <property type="project" value="TreeGrafter"/>
</dbReference>
<evidence type="ECO:0000256" key="1">
    <source>
        <dbReference type="ARBA" id="ARBA00009580"/>
    </source>
</evidence>
<dbReference type="EMBL" id="RAXU01000006">
    <property type="protein sequence ID" value="RKG34354.1"/>
    <property type="molecule type" value="Genomic_DNA"/>
</dbReference>
<feature type="domain" description="Tyrosine specific protein phosphatases" evidence="2">
    <location>
        <begin position="107"/>
        <end position="161"/>
    </location>
</feature>
<evidence type="ECO:0000259" key="2">
    <source>
        <dbReference type="PROSITE" id="PS50056"/>
    </source>
</evidence>
<dbReference type="PANTHER" id="PTHR31126">
    <property type="entry name" value="TYROSINE-PROTEIN PHOSPHATASE"/>
    <property type="match status" value="1"/>
</dbReference>
<dbReference type="Pfam" id="PF00782">
    <property type="entry name" value="DSPc"/>
    <property type="match status" value="1"/>
</dbReference>